<comment type="caution">
    <text evidence="2">The sequence shown here is derived from an EMBL/GenBank/DDBJ whole genome shotgun (WGS) entry which is preliminary data.</text>
</comment>
<evidence type="ECO:0000313" key="2">
    <source>
        <dbReference type="EMBL" id="KAL0905077.1"/>
    </source>
</evidence>
<gene>
    <name evidence="2" type="ORF">M5K25_027253</name>
</gene>
<keyword evidence="3" id="KW-1185">Reference proteome</keyword>
<evidence type="ECO:0000313" key="3">
    <source>
        <dbReference type="Proteomes" id="UP001552299"/>
    </source>
</evidence>
<name>A0ABD0TZE0_DENTH</name>
<feature type="region of interest" description="Disordered" evidence="1">
    <location>
        <begin position="1"/>
        <end position="113"/>
    </location>
</feature>
<organism evidence="2 3">
    <name type="scientific">Dendrobium thyrsiflorum</name>
    <name type="common">Pinecone-like raceme dendrobium</name>
    <name type="synonym">Orchid</name>
    <dbReference type="NCBI Taxonomy" id="117978"/>
    <lineage>
        <taxon>Eukaryota</taxon>
        <taxon>Viridiplantae</taxon>
        <taxon>Streptophyta</taxon>
        <taxon>Embryophyta</taxon>
        <taxon>Tracheophyta</taxon>
        <taxon>Spermatophyta</taxon>
        <taxon>Magnoliopsida</taxon>
        <taxon>Liliopsida</taxon>
        <taxon>Asparagales</taxon>
        <taxon>Orchidaceae</taxon>
        <taxon>Epidendroideae</taxon>
        <taxon>Malaxideae</taxon>
        <taxon>Dendrobiinae</taxon>
        <taxon>Dendrobium</taxon>
    </lineage>
</organism>
<protein>
    <submittedName>
        <fullName evidence="2">Uncharacterized protein</fullName>
    </submittedName>
</protein>
<dbReference type="EMBL" id="JANQDX010000019">
    <property type="protein sequence ID" value="KAL0905077.1"/>
    <property type="molecule type" value="Genomic_DNA"/>
</dbReference>
<feature type="compositionally biased region" description="Basic and acidic residues" evidence="1">
    <location>
        <begin position="25"/>
        <end position="41"/>
    </location>
</feature>
<evidence type="ECO:0000256" key="1">
    <source>
        <dbReference type="SAM" id="MobiDB-lite"/>
    </source>
</evidence>
<dbReference type="AlphaFoldDB" id="A0ABD0TZE0"/>
<dbReference type="Proteomes" id="UP001552299">
    <property type="component" value="Unassembled WGS sequence"/>
</dbReference>
<accession>A0ABD0TZE0</accession>
<feature type="compositionally biased region" description="Basic and acidic residues" evidence="1">
    <location>
        <begin position="51"/>
        <end position="69"/>
    </location>
</feature>
<reference evidence="2 3" key="1">
    <citation type="journal article" date="2024" name="Plant Biotechnol. J.">
        <title>Dendrobium thyrsiflorum genome and its molecular insights into genes involved in important horticultural traits.</title>
        <authorList>
            <person name="Chen B."/>
            <person name="Wang J.Y."/>
            <person name="Zheng P.J."/>
            <person name="Li K.L."/>
            <person name="Liang Y.M."/>
            <person name="Chen X.F."/>
            <person name="Zhang C."/>
            <person name="Zhao X."/>
            <person name="He X."/>
            <person name="Zhang G.Q."/>
            <person name="Liu Z.J."/>
            <person name="Xu Q."/>
        </authorList>
    </citation>
    <scope>NUCLEOTIDE SEQUENCE [LARGE SCALE GENOMIC DNA]</scope>
    <source>
        <strain evidence="2">GZMU011</strain>
    </source>
</reference>
<proteinExistence type="predicted"/>
<sequence>MESSEREGTTNPRIGRRWFNGYPQQRDRDSNEPRPHEDDSGRLPPPPHQPFSERVEMSQNPEAKEHSDEQPAPLRDNRVQGSAHAHSKGNQVDQDNGQRRNHQPRPLHDVELGELVIDVIVVAAAGKL</sequence>